<dbReference type="PROSITE" id="PS50103">
    <property type="entry name" value="ZF_C3H1"/>
    <property type="match status" value="1"/>
</dbReference>
<dbReference type="GO" id="GO:0035196">
    <property type="term" value="P:miRNA processing"/>
    <property type="evidence" value="ECO:0007669"/>
    <property type="project" value="TreeGrafter"/>
</dbReference>
<dbReference type="InterPro" id="IPR000571">
    <property type="entry name" value="Znf_CCCH"/>
</dbReference>
<evidence type="ECO:0000256" key="1">
    <source>
        <dbReference type="PROSITE-ProRule" id="PRU00723"/>
    </source>
</evidence>
<evidence type="ECO:0000259" key="2">
    <source>
        <dbReference type="PROSITE" id="PS50103"/>
    </source>
</evidence>
<reference evidence="3" key="2">
    <citation type="submission" date="2025-08" db="UniProtKB">
        <authorList>
            <consortium name="Ensembl"/>
        </authorList>
    </citation>
    <scope>IDENTIFICATION</scope>
</reference>
<organism evidence="3 4">
    <name type="scientific">Hucho hucho</name>
    <name type="common">huchen</name>
    <dbReference type="NCBI Taxonomy" id="62062"/>
    <lineage>
        <taxon>Eukaryota</taxon>
        <taxon>Metazoa</taxon>
        <taxon>Chordata</taxon>
        <taxon>Craniata</taxon>
        <taxon>Vertebrata</taxon>
        <taxon>Euteleostomi</taxon>
        <taxon>Actinopterygii</taxon>
        <taxon>Neopterygii</taxon>
        <taxon>Teleostei</taxon>
        <taxon>Protacanthopterygii</taxon>
        <taxon>Salmoniformes</taxon>
        <taxon>Salmonidae</taxon>
        <taxon>Salmoninae</taxon>
        <taxon>Hucho</taxon>
    </lineage>
</organism>
<dbReference type="Proteomes" id="UP000314982">
    <property type="component" value="Unassembled WGS sequence"/>
</dbReference>
<dbReference type="GO" id="GO:0008270">
    <property type="term" value="F:zinc ion binding"/>
    <property type="evidence" value="ECO:0007669"/>
    <property type="project" value="UniProtKB-KW"/>
</dbReference>
<name>A0A4W5R927_9TELE</name>
<dbReference type="STRING" id="62062.ENSHHUP00000080899"/>
<dbReference type="InterPro" id="IPR039691">
    <property type="entry name" value="ZC3H7A/B"/>
</dbReference>
<evidence type="ECO:0000313" key="3">
    <source>
        <dbReference type="Ensembl" id="ENSHHUP00000080899.1"/>
    </source>
</evidence>
<reference evidence="4" key="1">
    <citation type="submission" date="2018-06" db="EMBL/GenBank/DDBJ databases">
        <title>Genome assembly of Danube salmon.</title>
        <authorList>
            <person name="Macqueen D.J."/>
            <person name="Gundappa M.K."/>
        </authorList>
    </citation>
    <scope>NUCLEOTIDE SEQUENCE [LARGE SCALE GENOMIC DNA]</scope>
</reference>
<feature type="zinc finger region" description="C3H1-type" evidence="1">
    <location>
        <begin position="24"/>
        <end position="46"/>
    </location>
</feature>
<keyword evidence="1" id="KW-0862">Zinc</keyword>
<evidence type="ECO:0000313" key="4">
    <source>
        <dbReference type="Proteomes" id="UP000314982"/>
    </source>
</evidence>
<dbReference type="PANTHER" id="PTHR14928">
    <property type="entry name" value="MICRO-RNA BINDING ZINC FINGER CCCH DOMAIN-CONTAINING PROTEIN 7"/>
    <property type="match status" value="1"/>
</dbReference>
<feature type="domain" description="C3H1-type" evidence="2">
    <location>
        <begin position="24"/>
        <end position="46"/>
    </location>
</feature>
<protein>
    <recommendedName>
        <fullName evidence="2">C3H1-type domain-containing protein</fullName>
    </recommendedName>
</protein>
<reference evidence="3" key="3">
    <citation type="submission" date="2025-09" db="UniProtKB">
        <authorList>
            <consortium name="Ensembl"/>
        </authorList>
    </citation>
    <scope>IDENTIFICATION</scope>
</reference>
<keyword evidence="4" id="KW-1185">Reference proteome</keyword>
<dbReference type="AlphaFoldDB" id="A0A4W5R927"/>
<dbReference type="GO" id="GO:0035198">
    <property type="term" value="F:miRNA binding"/>
    <property type="evidence" value="ECO:0007669"/>
    <property type="project" value="InterPro"/>
</dbReference>
<dbReference type="PANTHER" id="PTHR14928:SF6">
    <property type="entry name" value="ZINC FINGER CCCH DOMAIN-CONTAINING PROTEIN 7B"/>
    <property type="match status" value="1"/>
</dbReference>
<keyword evidence="1" id="KW-0479">Metal-binding</keyword>
<dbReference type="Ensembl" id="ENSHHUT00000083478.1">
    <property type="protein sequence ID" value="ENSHHUP00000080899.1"/>
    <property type="gene ID" value="ENSHHUG00000047089.1"/>
</dbReference>
<proteinExistence type="predicted"/>
<accession>A0A4W5R927</accession>
<keyword evidence="1" id="KW-0863">Zinc-finger</keyword>
<sequence length="96" mass="11246">MWCVLPKVRYSKVRLLHPLCQFDVCRHEVRYGCQREDSCSFAHSVIELKCWVLQQDTGITQEEMVQESKRHWHRLEQSAQKQKLDLGASGIAGEVF</sequence>
<dbReference type="GeneTree" id="ENSGT00390000018542"/>